<dbReference type="SUPFAM" id="SSF52317">
    <property type="entry name" value="Class I glutamine amidotransferase-like"/>
    <property type="match status" value="1"/>
</dbReference>
<dbReference type="InterPro" id="IPR044992">
    <property type="entry name" value="ChyE-like"/>
</dbReference>
<dbReference type="NCBIfam" id="NF005458">
    <property type="entry name" value="PRK07053.1"/>
    <property type="match status" value="1"/>
</dbReference>
<dbReference type="CDD" id="cd01741">
    <property type="entry name" value="GATase1_1"/>
    <property type="match status" value="1"/>
</dbReference>
<protein>
    <recommendedName>
        <fullName evidence="1">Glutamine amidotransferase domain-containing protein</fullName>
    </recommendedName>
</protein>
<organism evidence="2 3">
    <name type="scientific">Rothia nasimurium</name>
    <dbReference type="NCBI Taxonomy" id="85336"/>
    <lineage>
        <taxon>Bacteria</taxon>
        <taxon>Bacillati</taxon>
        <taxon>Actinomycetota</taxon>
        <taxon>Actinomycetes</taxon>
        <taxon>Micrococcales</taxon>
        <taxon>Micrococcaceae</taxon>
        <taxon>Rothia</taxon>
    </lineage>
</organism>
<evidence type="ECO:0000313" key="3">
    <source>
        <dbReference type="Proteomes" id="UP000192359"/>
    </source>
</evidence>
<dbReference type="PANTHER" id="PTHR42695:SF5">
    <property type="entry name" value="GLUTAMINE AMIDOTRANSFERASE YLR126C-RELATED"/>
    <property type="match status" value="1"/>
</dbReference>
<dbReference type="PROSITE" id="PS51273">
    <property type="entry name" value="GATASE_TYPE_1"/>
    <property type="match status" value="1"/>
</dbReference>
<dbReference type="GO" id="GO:0005829">
    <property type="term" value="C:cytosol"/>
    <property type="evidence" value="ECO:0007669"/>
    <property type="project" value="TreeGrafter"/>
</dbReference>
<dbReference type="EMBL" id="LXWF01000040">
    <property type="protein sequence ID" value="ORC16458.1"/>
    <property type="molecule type" value="Genomic_DNA"/>
</dbReference>
<dbReference type="PANTHER" id="PTHR42695">
    <property type="entry name" value="GLUTAMINE AMIDOTRANSFERASE YLR126C-RELATED"/>
    <property type="match status" value="1"/>
</dbReference>
<comment type="caution">
    <text evidence="2">The sequence shown here is derived from an EMBL/GenBank/DDBJ whole genome shotgun (WGS) entry which is preliminary data.</text>
</comment>
<dbReference type="Pfam" id="PF00117">
    <property type="entry name" value="GATase"/>
    <property type="match status" value="1"/>
</dbReference>
<proteinExistence type="predicted"/>
<name>A0A1Y1RNR6_9MICC</name>
<dbReference type="InterPro" id="IPR017926">
    <property type="entry name" value="GATASE"/>
</dbReference>
<dbReference type="InterPro" id="IPR029062">
    <property type="entry name" value="Class_I_gatase-like"/>
</dbReference>
<evidence type="ECO:0000259" key="1">
    <source>
        <dbReference type="Pfam" id="PF00117"/>
    </source>
</evidence>
<sequence length="238" mass="26188">MNRTVYAVRHVAFENLGIFEKLLTDRGFTVEYRDAGIAPLNTREVREADLLIVLGAPISVNDAQDYPFLFEEVELIKARLADKKPVLGICLGAQQIAVAAGSAVEPNGVIELGYSPVTLTPEGLNSVLAPLEATPVLHWHGDAFTLPPESTHLARTQLCEHQAFTLDDEQGRPYALALQFHLEVNPRNIEQWLIAYADYIVAADQEVSVIRREASLYAEKLTAAATEVLEAWLTANAL</sequence>
<dbReference type="RefSeq" id="WP_083092031.1">
    <property type="nucleotide sequence ID" value="NZ_LXWF01000040.1"/>
</dbReference>
<gene>
    <name evidence="2" type="ORF">A7979_03820</name>
</gene>
<dbReference type="OrthoDB" id="5196541at2"/>
<keyword evidence="3" id="KW-1185">Reference proteome</keyword>
<dbReference type="AlphaFoldDB" id="A0A1Y1RNR6"/>
<accession>A0A1Y1RNR6</accession>
<evidence type="ECO:0000313" key="2">
    <source>
        <dbReference type="EMBL" id="ORC16458.1"/>
    </source>
</evidence>
<feature type="domain" description="Glutamine amidotransferase" evidence="1">
    <location>
        <begin position="37"/>
        <end position="189"/>
    </location>
</feature>
<reference evidence="2 3" key="1">
    <citation type="submission" date="2016-05" db="EMBL/GenBank/DDBJ databases">
        <title>Draft genome sequence of a porcine commensal Rothia nasimurium.</title>
        <authorList>
            <person name="Gaiser R.A."/>
            <person name="Van Baarlen P."/>
            <person name="Wells J.M."/>
        </authorList>
    </citation>
    <scope>NUCLEOTIDE SEQUENCE [LARGE SCALE GENOMIC DNA]</scope>
    <source>
        <strain evidence="2 3">PT-32</strain>
    </source>
</reference>
<dbReference type="Proteomes" id="UP000192359">
    <property type="component" value="Unassembled WGS sequence"/>
</dbReference>
<dbReference type="Gene3D" id="3.40.50.880">
    <property type="match status" value="1"/>
</dbReference>